<keyword evidence="3" id="KW-0238">DNA-binding</keyword>
<proteinExistence type="inferred from homology"/>
<dbReference type="Proteomes" id="UP000248614">
    <property type="component" value="Unassembled WGS sequence"/>
</dbReference>
<dbReference type="SUPFAM" id="SSF53850">
    <property type="entry name" value="Periplasmic binding protein-like II"/>
    <property type="match status" value="1"/>
</dbReference>
<dbReference type="PANTHER" id="PTHR30126:SF98">
    <property type="entry name" value="HTH-TYPE TRANSCRIPTIONAL ACTIVATOR BAUR"/>
    <property type="match status" value="1"/>
</dbReference>
<keyword evidence="4" id="KW-0804">Transcription</keyword>
<feature type="domain" description="HTH lysR-type" evidence="5">
    <location>
        <begin position="7"/>
        <end position="64"/>
    </location>
</feature>
<accession>A0A2W4ZDG9</accession>
<keyword evidence="2" id="KW-0805">Transcription regulation</keyword>
<dbReference type="Gene3D" id="3.40.190.10">
    <property type="entry name" value="Periplasmic binding protein-like II"/>
    <property type="match status" value="2"/>
</dbReference>
<dbReference type="AlphaFoldDB" id="A0A2W4ZDG9"/>
<comment type="similarity">
    <text evidence="1">Belongs to the LysR transcriptional regulatory family.</text>
</comment>
<dbReference type="InterPro" id="IPR005119">
    <property type="entry name" value="LysR_subst-bd"/>
</dbReference>
<dbReference type="Pfam" id="PF00126">
    <property type="entry name" value="HTH_1"/>
    <property type="match status" value="2"/>
</dbReference>
<feature type="domain" description="HTH lysR-type" evidence="5">
    <location>
        <begin position="98"/>
        <end position="155"/>
    </location>
</feature>
<evidence type="ECO:0000313" key="7">
    <source>
        <dbReference type="Proteomes" id="UP000248614"/>
    </source>
</evidence>
<evidence type="ECO:0000256" key="1">
    <source>
        <dbReference type="ARBA" id="ARBA00009437"/>
    </source>
</evidence>
<evidence type="ECO:0000259" key="5">
    <source>
        <dbReference type="PROSITE" id="PS50931"/>
    </source>
</evidence>
<dbReference type="PRINTS" id="PR00039">
    <property type="entry name" value="HTHLYSR"/>
</dbReference>
<comment type="caution">
    <text evidence="6">The sequence shown here is derived from an EMBL/GenBank/DDBJ whole genome shotgun (WGS) entry which is preliminary data.</text>
</comment>
<dbReference type="Gene3D" id="1.10.10.10">
    <property type="entry name" value="Winged helix-like DNA-binding domain superfamily/Winged helix DNA-binding domain"/>
    <property type="match status" value="2"/>
</dbReference>
<dbReference type="PROSITE" id="PS50931">
    <property type="entry name" value="HTH_LYSR"/>
    <property type="match status" value="2"/>
</dbReference>
<gene>
    <name evidence="6" type="ORF">DI632_02100</name>
</gene>
<sequence length="400" mass="42529">MIAPYELNLRHLRAVPLIARHGSVVAAAGVAGISQPALTQGLAKLERLLGATLFERNVDGMAVTAGGAALAERIEAAMVHLARGARPQRGMARPERLMTSTQLRGFLALIDAGSFAAAEQASGWSQPAIHRAVREFEQLFASPLLARRGRGVTLTEAGARMARAARLAAVELAAGIESVQPDAAARGRLVIGAMPLARARLLPGVIAQLVREAPHARIEVIEGSWRELVEPLRDGAIDVMVGALRPQSPPDLEQMVLFDDRLVVVARAGHPLERSAPGVTELSAYSWIVGAPRSPLRMQWEALFPTDARPAAPITCGSVMTIRGVLLDSDCLTLLSPDQVSVEIAAGMLTTIAAPSDGMVRTIGAITRNDWRPTALQMRFLALLRDAGARASAATRESQN</sequence>
<evidence type="ECO:0000256" key="4">
    <source>
        <dbReference type="ARBA" id="ARBA00023163"/>
    </source>
</evidence>
<dbReference type="EMBL" id="QFNF01000003">
    <property type="protein sequence ID" value="PZO80364.1"/>
    <property type="molecule type" value="Genomic_DNA"/>
</dbReference>
<dbReference type="Pfam" id="PF03466">
    <property type="entry name" value="LysR_substrate"/>
    <property type="match status" value="1"/>
</dbReference>
<organism evidence="6 7">
    <name type="scientific">Sphingomonas hengshuiensis</name>
    <dbReference type="NCBI Taxonomy" id="1609977"/>
    <lineage>
        <taxon>Bacteria</taxon>
        <taxon>Pseudomonadati</taxon>
        <taxon>Pseudomonadota</taxon>
        <taxon>Alphaproteobacteria</taxon>
        <taxon>Sphingomonadales</taxon>
        <taxon>Sphingomonadaceae</taxon>
        <taxon>Sphingomonas</taxon>
    </lineage>
</organism>
<dbReference type="InterPro" id="IPR036388">
    <property type="entry name" value="WH-like_DNA-bd_sf"/>
</dbReference>
<dbReference type="PANTHER" id="PTHR30126">
    <property type="entry name" value="HTH-TYPE TRANSCRIPTIONAL REGULATOR"/>
    <property type="match status" value="1"/>
</dbReference>
<dbReference type="InterPro" id="IPR036390">
    <property type="entry name" value="WH_DNA-bd_sf"/>
</dbReference>
<protein>
    <submittedName>
        <fullName evidence="6">LysR family transcriptional regulator</fullName>
    </submittedName>
</protein>
<evidence type="ECO:0000256" key="3">
    <source>
        <dbReference type="ARBA" id="ARBA00023125"/>
    </source>
</evidence>
<dbReference type="GO" id="GO:0000976">
    <property type="term" value="F:transcription cis-regulatory region binding"/>
    <property type="evidence" value="ECO:0007669"/>
    <property type="project" value="TreeGrafter"/>
</dbReference>
<name>A0A2W4ZDG9_9SPHN</name>
<evidence type="ECO:0000313" key="6">
    <source>
        <dbReference type="EMBL" id="PZO80364.1"/>
    </source>
</evidence>
<dbReference type="SUPFAM" id="SSF46785">
    <property type="entry name" value="Winged helix' DNA-binding domain"/>
    <property type="match status" value="2"/>
</dbReference>
<dbReference type="InterPro" id="IPR000847">
    <property type="entry name" value="LysR_HTH_N"/>
</dbReference>
<evidence type="ECO:0000256" key="2">
    <source>
        <dbReference type="ARBA" id="ARBA00023015"/>
    </source>
</evidence>
<reference evidence="6 7" key="1">
    <citation type="submission" date="2017-08" db="EMBL/GenBank/DDBJ databases">
        <title>Infants hospitalized years apart are colonized by the same room-sourced microbial strains.</title>
        <authorList>
            <person name="Brooks B."/>
            <person name="Olm M.R."/>
            <person name="Firek B.A."/>
            <person name="Baker R."/>
            <person name="Thomas B.C."/>
            <person name="Morowitz M.J."/>
            <person name="Banfield J.F."/>
        </authorList>
    </citation>
    <scope>NUCLEOTIDE SEQUENCE [LARGE SCALE GENOMIC DNA]</scope>
    <source>
        <strain evidence="6">S2_018_000_R3_110</strain>
    </source>
</reference>
<dbReference type="GO" id="GO:0003700">
    <property type="term" value="F:DNA-binding transcription factor activity"/>
    <property type="evidence" value="ECO:0007669"/>
    <property type="project" value="InterPro"/>
</dbReference>